<organism evidence="1 2">
    <name type="scientific">Xanthomarina gelatinilytica</name>
    <dbReference type="NCBI Taxonomy" id="1137281"/>
    <lineage>
        <taxon>Bacteria</taxon>
        <taxon>Pseudomonadati</taxon>
        <taxon>Bacteroidota</taxon>
        <taxon>Flavobacteriia</taxon>
        <taxon>Flavobacteriales</taxon>
        <taxon>Flavobacteriaceae</taxon>
        <taxon>Xanthomarina</taxon>
    </lineage>
</organism>
<protein>
    <submittedName>
        <fullName evidence="1">Uncharacterized protein</fullName>
    </submittedName>
</protein>
<dbReference type="AlphaFoldDB" id="A0A3D6BRK0"/>
<dbReference type="Proteomes" id="UP000263268">
    <property type="component" value="Unassembled WGS sequence"/>
</dbReference>
<reference evidence="1 2" key="1">
    <citation type="journal article" date="2018" name="Nat. Biotechnol.">
        <title>A standardized bacterial taxonomy based on genome phylogeny substantially revises the tree of life.</title>
        <authorList>
            <person name="Parks D.H."/>
            <person name="Chuvochina M."/>
            <person name="Waite D.W."/>
            <person name="Rinke C."/>
            <person name="Skarshewski A."/>
            <person name="Chaumeil P.A."/>
            <person name="Hugenholtz P."/>
        </authorList>
    </citation>
    <scope>NUCLEOTIDE SEQUENCE [LARGE SCALE GENOMIC DNA]</scope>
    <source>
        <strain evidence="1">UBA10227</strain>
    </source>
</reference>
<evidence type="ECO:0000313" key="1">
    <source>
        <dbReference type="EMBL" id="HCY81534.1"/>
    </source>
</evidence>
<sequence length="372" mass="41402">MRSFKQLITGIKQKIESKKLDPNLLTNHLSKKKKKTIIAMKKIFKYLLVSLLFIAATVTAHAFGMTDNSGMALAVTPVAAPLLNQQAEKELIKQFRHENTWLSELRSKNNWVNADVIKIPKRGAAPTVLINNNVYPISSNNREDSYVTLSLNKYDTENTTVTDDELYALPYEKVSDVQMQHREELEDVTAEHALHSLAPSLDTATTPVIECTGTAVNGRPTLTSKDIVTLKGKLDKLNVKRAGRILVLCSEHVSDLLNEDRVFYQQYHNAKDGTLSTNYYGFKIYESTYTPTYVEDAGNGNANTKTAFGAVAGAKVASICFHKDWAVKATGSVKRYLRDAAQDPEMRENTLGFRLWFIGLAIRDEGVGAIIG</sequence>
<gene>
    <name evidence="1" type="ORF">DHV22_08020</name>
</gene>
<accession>A0A3D6BRK0</accession>
<proteinExistence type="predicted"/>
<dbReference type="EMBL" id="DPRK01000128">
    <property type="protein sequence ID" value="HCY81534.1"/>
    <property type="molecule type" value="Genomic_DNA"/>
</dbReference>
<evidence type="ECO:0000313" key="2">
    <source>
        <dbReference type="Proteomes" id="UP000263268"/>
    </source>
</evidence>
<name>A0A3D6BRK0_9FLAO</name>
<comment type="caution">
    <text evidence="1">The sequence shown here is derived from an EMBL/GenBank/DDBJ whole genome shotgun (WGS) entry which is preliminary data.</text>
</comment>